<keyword evidence="6" id="KW-1185">Reference proteome</keyword>
<evidence type="ECO:0000256" key="4">
    <source>
        <dbReference type="SAM" id="MobiDB-lite"/>
    </source>
</evidence>
<evidence type="ECO:0000313" key="6">
    <source>
        <dbReference type="Proteomes" id="UP001190700"/>
    </source>
</evidence>
<evidence type="ECO:0000256" key="3">
    <source>
        <dbReference type="ARBA" id="ARBA00022840"/>
    </source>
</evidence>
<dbReference type="InterPro" id="IPR027417">
    <property type="entry name" value="P-loop_NTPase"/>
</dbReference>
<dbReference type="Gene3D" id="3.40.50.300">
    <property type="entry name" value="P-loop containing nucleotide triphosphate hydrolases"/>
    <property type="match status" value="1"/>
</dbReference>
<dbReference type="NCBIfam" id="NF040713">
    <property type="entry name" value="ZapE"/>
    <property type="match status" value="1"/>
</dbReference>
<feature type="compositionally biased region" description="Basic and acidic residues" evidence="4">
    <location>
        <begin position="136"/>
        <end position="146"/>
    </location>
</feature>
<keyword evidence="3" id="KW-0067">ATP-binding</keyword>
<name>A0AAE0H2X6_9CHLO</name>
<dbReference type="GO" id="GO:0016887">
    <property type="term" value="F:ATP hydrolysis activity"/>
    <property type="evidence" value="ECO:0007669"/>
    <property type="project" value="InterPro"/>
</dbReference>
<evidence type="ECO:0000256" key="2">
    <source>
        <dbReference type="ARBA" id="ARBA00022741"/>
    </source>
</evidence>
<dbReference type="SUPFAM" id="SSF52540">
    <property type="entry name" value="P-loop containing nucleoside triphosphate hydrolases"/>
    <property type="match status" value="1"/>
</dbReference>
<evidence type="ECO:0000313" key="5">
    <source>
        <dbReference type="EMBL" id="KAK3288952.1"/>
    </source>
</evidence>
<protein>
    <recommendedName>
        <fullName evidence="7">Lactation elevated protein 1</fullName>
    </recommendedName>
</protein>
<accession>A0AAE0H2X6</accession>
<dbReference type="Proteomes" id="UP001190700">
    <property type="component" value="Unassembled WGS sequence"/>
</dbReference>
<proteinExistence type="inferred from homology"/>
<keyword evidence="2" id="KW-0547">Nucleotide-binding</keyword>
<dbReference type="AlphaFoldDB" id="A0AAE0H2X6"/>
<sequence length="659" mass="73172">MRALYFRTALTSPRWLLQHQVPQAFSPASSKALTRSVPSNSSVWHSFTRERSCIASAAQTAVHSAETCSLSEKYNELVKSGTLQEDDTQREALLKLSSLRGQLLEYRKLVIDYESQLLHYQEKRARLLKELQEREHQRREEEEAKLRAVSQPAHGSQSEPPGEGGMVANLLHSVGQLQQKWGHGRSAPASKATAESIEQQVDRQLQAPTCPRAPQGIFLYGTVGSGKSMLMDLFFESCEGVMNRRRRVHFNAAMLEVHSRLHTLGQQAKSHADASQPPNSKHRRQALLAARRRRRHGLSSAEKGSINTNHVSTMQNSAILAQVACELVGGRDTGPRLSAGPAIVCFDEFQVTDAFTAVALKAVCEILLEEGVVIVATANRHPQSLNTDGSIKSDVFQPFAQKLEEWCAPTEIAAGVDYRRRAAREALANPTNLQRTYFYPLGEQSTADMEAHFREVTGADTSETEPTTLEVLFGRQLEVQRSRQGAAIFTFEELCDCPLGAADYIALAQTFHTVYVAGVPEMSRYSMNQARRFITLVDELYNNRCVMVCTAAVSEDHLFADIKGSAPLIDLESLQFETEAEGSRLRRDLTADGTVAPVAGNAKDMREVRAQLSGEDEEFSFRRAISRLLEMQTPSYRRRRTSNIKIEFPAAPPTATVAA</sequence>
<comment type="similarity">
    <text evidence="1">Belongs to the AFG1 ATPase family.</text>
</comment>
<evidence type="ECO:0008006" key="7">
    <source>
        <dbReference type="Google" id="ProtNLM"/>
    </source>
</evidence>
<dbReference type="PANTHER" id="PTHR12169:SF6">
    <property type="entry name" value="AFG1-LIKE ATPASE"/>
    <property type="match status" value="1"/>
</dbReference>
<comment type="caution">
    <text evidence="5">The sequence shown here is derived from an EMBL/GenBank/DDBJ whole genome shotgun (WGS) entry which is preliminary data.</text>
</comment>
<reference evidence="5 6" key="1">
    <citation type="journal article" date="2015" name="Genome Biol. Evol.">
        <title>Comparative Genomics of a Bacterivorous Green Alga Reveals Evolutionary Causalities and Consequences of Phago-Mixotrophic Mode of Nutrition.</title>
        <authorList>
            <person name="Burns J.A."/>
            <person name="Paasch A."/>
            <person name="Narechania A."/>
            <person name="Kim E."/>
        </authorList>
    </citation>
    <scope>NUCLEOTIDE SEQUENCE [LARGE SCALE GENOMIC DNA]</scope>
    <source>
        <strain evidence="5 6">PLY_AMNH</strain>
    </source>
</reference>
<gene>
    <name evidence="5" type="ORF">CYMTET_3592</name>
</gene>
<dbReference type="Pfam" id="PF03969">
    <property type="entry name" value="AFG1_ATPase"/>
    <property type="match status" value="2"/>
</dbReference>
<evidence type="ECO:0000256" key="1">
    <source>
        <dbReference type="ARBA" id="ARBA00010322"/>
    </source>
</evidence>
<feature type="region of interest" description="Disordered" evidence="4">
    <location>
        <begin position="264"/>
        <end position="284"/>
    </location>
</feature>
<feature type="region of interest" description="Disordered" evidence="4">
    <location>
        <begin position="136"/>
        <end position="166"/>
    </location>
</feature>
<organism evidence="5 6">
    <name type="scientific">Cymbomonas tetramitiformis</name>
    <dbReference type="NCBI Taxonomy" id="36881"/>
    <lineage>
        <taxon>Eukaryota</taxon>
        <taxon>Viridiplantae</taxon>
        <taxon>Chlorophyta</taxon>
        <taxon>Pyramimonadophyceae</taxon>
        <taxon>Pyramimonadales</taxon>
        <taxon>Pyramimonadaceae</taxon>
        <taxon>Cymbomonas</taxon>
    </lineage>
</organism>
<dbReference type="GO" id="GO:0005524">
    <property type="term" value="F:ATP binding"/>
    <property type="evidence" value="ECO:0007669"/>
    <property type="project" value="UniProtKB-KW"/>
</dbReference>
<dbReference type="EMBL" id="LGRX02000295">
    <property type="protein sequence ID" value="KAK3288952.1"/>
    <property type="molecule type" value="Genomic_DNA"/>
</dbReference>
<dbReference type="InterPro" id="IPR005654">
    <property type="entry name" value="ATPase_AFG1-like"/>
</dbReference>
<dbReference type="GO" id="GO:0005739">
    <property type="term" value="C:mitochondrion"/>
    <property type="evidence" value="ECO:0007669"/>
    <property type="project" value="TreeGrafter"/>
</dbReference>
<dbReference type="PANTHER" id="PTHR12169">
    <property type="entry name" value="ATPASE N2B"/>
    <property type="match status" value="1"/>
</dbReference>